<evidence type="ECO:0000313" key="1">
    <source>
        <dbReference type="EMBL" id="KAJ2773385.1"/>
    </source>
</evidence>
<dbReference type="Proteomes" id="UP001140234">
    <property type="component" value="Unassembled WGS sequence"/>
</dbReference>
<proteinExistence type="predicted"/>
<protein>
    <submittedName>
        <fullName evidence="1">Uncharacterized protein</fullName>
    </submittedName>
</protein>
<organism evidence="1 2">
    <name type="scientific">Coemansia nantahalensis</name>
    <dbReference type="NCBI Taxonomy" id="2789366"/>
    <lineage>
        <taxon>Eukaryota</taxon>
        <taxon>Fungi</taxon>
        <taxon>Fungi incertae sedis</taxon>
        <taxon>Zoopagomycota</taxon>
        <taxon>Kickxellomycotina</taxon>
        <taxon>Kickxellomycetes</taxon>
        <taxon>Kickxellales</taxon>
        <taxon>Kickxellaceae</taxon>
        <taxon>Coemansia</taxon>
    </lineage>
</organism>
<dbReference type="EMBL" id="JANBUJ010000232">
    <property type="protein sequence ID" value="KAJ2773385.1"/>
    <property type="molecule type" value="Genomic_DNA"/>
</dbReference>
<keyword evidence="2" id="KW-1185">Reference proteome</keyword>
<gene>
    <name evidence="1" type="ORF">IWQ57_001325</name>
</gene>
<sequence>TENRVIYQLWHDEVAAGSPVRGYVTVVADLFESERPDERDARPDFSSLDLRLPSVVAAAFVAPEAATALGTTRTASHITARDVVFALESGKLLALPDPLLDPRRPIGAPSADEQAEGLVPYAAQLPLDPRRVLSHGHAVARVRRVVSAPTHLESTSLVAAYGLDLFFTRVSPSGTFDQLSPSFSKLNLAATTLALAVGCLLGGPMVRRRLAARAWA</sequence>
<reference evidence="1" key="1">
    <citation type="submission" date="2022-07" db="EMBL/GenBank/DDBJ databases">
        <title>Phylogenomic reconstructions and comparative analyses of Kickxellomycotina fungi.</title>
        <authorList>
            <person name="Reynolds N.K."/>
            <person name="Stajich J.E."/>
            <person name="Barry K."/>
            <person name="Grigoriev I.V."/>
            <person name="Crous P."/>
            <person name="Smith M.E."/>
        </authorList>
    </citation>
    <scope>NUCLEOTIDE SEQUENCE</scope>
    <source>
        <strain evidence="1">CBS 109366</strain>
    </source>
</reference>
<accession>A0ACC1K519</accession>
<evidence type="ECO:0000313" key="2">
    <source>
        <dbReference type="Proteomes" id="UP001140234"/>
    </source>
</evidence>
<feature type="non-terminal residue" evidence="1">
    <location>
        <position position="1"/>
    </location>
</feature>
<comment type="caution">
    <text evidence="1">The sequence shown here is derived from an EMBL/GenBank/DDBJ whole genome shotgun (WGS) entry which is preliminary data.</text>
</comment>
<name>A0ACC1K519_9FUNG</name>